<accession>A0ABM7VA44</accession>
<dbReference type="RefSeq" id="WP_338397349.1">
    <property type="nucleotide sequence ID" value="NZ_AP025292.1"/>
</dbReference>
<reference evidence="2 3" key="1">
    <citation type="submission" date="2021-12" db="EMBL/GenBank/DDBJ databases">
        <title>Genome sequencing of bacteria with rrn-lacking chromosome and rrn-plasmid.</title>
        <authorList>
            <person name="Anda M."/>
            <person name="Iwasaki W."/>
        </authorList>
    </citation>
    <scope>NUCLEOTIDE SEQUENCE [LARGE SCALE GENOMIC DNA]</scope>
    <source>
        <strain evidence="2 3">NBRC 101262</strain>
    </source>
</reference>
<protein>
    <submittedName>
        <fullName evidence="2">Uncharacterized protein</fullName>
    </submittedName>
</protein>
<dbReference type="Pfam" id="PF11589">
    <property type="entry name" value="DUF3244"/>
    <property type="match status" value="1"/>
</dbReference>
<evidence type="ECO:0000313" key="2">
    <source>
        <dbReference type="EMBL" id="BDC97781.1"/>
    </source>
</evidence>
<name>A0ABM7VA44_9BACT</name>
<dbReference type="Proteomes" id="UP001354989">
    <property type="component" value="Chromosome"/>
</dbReference>
<organism evidence="2 3">
    <name type="scientific">Persicobacter psychrovividus</name>
    <dbReference type="NCBI Taxonomy" id="387638"/>
    <lineage>
        <taxon>Bacteria</taxon>
        <taxon>Pseudomonadati</taxon>
        <taxon>Bacteroidota</taxon>
        <taxon>Cytophagia</taxon>
        <taxon>Cytophagales</taxon>
        <taxon>Persicobacteraceae</taxon>
        <taxon>Persicobacter</taxon>
    </lineage>
</organism>
<evidence type="ECO:0000256" key="1">
    <source>
        <dbReference type="SAM" id="SignalP"/>
    </source>
</evidence>
<sequence>MKHLLTFILICGIFCCSSTLRAQSNTKEKYTIKMMTTDANGHQKTITKTYDSRQAMEADQANVQKQMQEAGMNGAFSFSSSSSFSSTDSTGADPFSGFGFQQNMIPDNFDSLFQHGMANMGSFFNDSSFQQFFDNNGTGAPQGFSPQQIQQLKQQAMAQLQQAHVSSGDIQQYMQAHFPAAKKTTRLHNLTPEEQKQSGFDPLKLQNIELMVQDNQISIGFEAKAKNLEMKLLNGQQQAILQRSISAVDGAYQTTIDTAPLEAGEYQLQIIQGKKAFQKHLSIQ</sequence>
<feature type="chain" id="PRO_5045082479" evidence="1">
    <location>
        <begin position="23"/>
        <end position="284"/>
    </location>
</feature>
<gene>
    <name evidence="2" type="ORF">PEPS_00620</name>
</gene>
<dbReference type="EMBL" id="AP025292">
    <property type="protein sequence ID" value="BDC97781.1"/>
    <property type="molecule type" value="Genomic_DNA"/>
</dbReference>
<feature type="signal peptide" evidence="1">
    <location>
        <begin position="1"/>
        <end position="22"/>
    </location>
</feature>
<proteinExistence type="predicted"/>
<keyword evidence="3" id="KW-1185">Reference proteome</keyword>
<keyword evidence="1" id="KW-0732">Signal</keyword>
<dbReference type="InterPro" id="IPR021638">
    <property type="entry name" value="DUF3244"/>
</dbReference>
<evidence type="ECO:0000313" key="3">
    <source>
        <dbReference type="Proteomes" id="UP001354989"/>
    </source>
</evidence>